<evidence type="ECO:0000313" key="2">
    <source>
        <dbReference type="Proteomes" id="UP000008152"/>
    </source>
</evidence>
<organism evidence="1 2">
    <name type="scientific">Vibrio campbellii (strain ATCC BAA-1116)</name>
    <dbReference type="NCBI Taxonomy" id="2902295"/>
    <lineage>
        <taxon>Bacteria</taxon>
        <taxon>Pseudomonadati</taxon>
        <taxon>Pseudomonadota</taxon>
        <taxon>Gammaproteobacteria</taxon>
        <taxon>Vibrionales</taxon>
        <taxon>Vibrionaceae</taxon>
        <taxon>Vibrio</taxon>
    </lineage>
</organism>
<dbReference type="AlphaFoldDB" id="A7N0C1"/>
<proteinExistence type="predicted"/>
<reference evidence="1 2" key="1">
    <citation type="submission" date="2007-08" db="EMBL/GenBank/DDBJ databases">
        <authorList>
            <consortium name="The Vibrio harveyi Genome Sequencing Project"/>
            <person name="Bassler B."/>
            <person name="Clifton S.W."/>
            <person name="Fulton L."/>
            <person name="Delehaunty K."/>
            <person name="Fronick C."/>
            <person name="Harrison M."/>
            <person name="Markivic C."/>
            <person name="Fulton R."/>
            <person name="Tin-Wollam A.-M."/>
            <person name="Shah N."/>
            <person name="Pepin K."/>
            <person name="Nash W."/>
            <person name="Thiruvilangam P."/>
            <person name="Bhonagiri V."/>
            <person name="Waters C."/>
            <person name="Tu K.C."/>
            <person name="Irgon J."/>
            <person name="Wilson R.K."/>
        </authorList>
    </citation>
    <scope>NUCLEOTIDE SEQUENCE [LARGE SCALE GENOMIC DNA]</scope>
    <source>
        <strain evidence="2">ATCC BAA-1116 / BB120</strain>
    </source>
</reference>
<dbReference type="KEGG" id="vha:VIBHAR_02529"/>
<dbReference type="EMBL" id="CP000789">
    <property type="protein sequence ID" value="ABU71491.1"/>
    <property type="molecule type" value="Genomic_DNA"/>
</dbReference>
<sequence>MIIKEVEKPMPAEARGSASIPAPIVVPAIIRVLPNTLDRLIVYLSLQLNKIYQHQIGQRHTKPNTIFGMMTIL</sequence>
<gene>
    <name evidence="1" type="ordered locus">VIBHAR_02529</name>
</gene>
<evidence type="ECO:0000313" key="1">
    <source>
        <dbReference type="EMBL" id="ABU71491.1"/>
    </source>
</evidence>
<protein>
    <submittedName>
        <fullName evidence="1">Uncharacterized protein</fullName>
    </submittedName>
</protein>
<accession>A7N0C1</accession>
<name>A7N0C1_VIBC1</name>
<dbReference type="Proteomes" id="UP000008152">
    <property type="component" value="Chromosome I"/>
</dbReference>